<dbReference type="AlphaFoldDB" id="A0AAD8KYJ8"/>
<dbReference type="Proteomes" id="UP001229421">
    <property type="component" value="Unassembled WGS sequence"/>
</dbReference>
<keyword evidence="2" id="KW-1185">Reference proteome</keyword>
<organism evidence="1 2">
    <name type="scientific">Tagetes erecta</name>
    <name type="common">African marigold</name>
    <dbReference type="NCBI Taxonomy" id="13708"/>
    <lineage>
        <taxon>Eukaryota</taxon>
        <taxon>Viridiplantae</taxon>
        <taxon>Streptophyta</taxon>
        <taxon>Embryophyta</taxon>
        <taxon>Tracheophyta</taxon>
        <taxon>Spermatophyta</taxon>
        <taxon>Magnoliopsida</taxon>
        <taxon>eudicotyledons</taxon>
        <taxon>Gunneridae</taxon>
        <taxon>Pentapetalae</taxon>
        <taxon>asterids</taxon>
        <taxon>campanulids</taxon>
        <taxon>Asterales</taxon>
        <taxon>Asteraceae</taxon>
        <taxon>Asteroideae</taxon>
        <taxon>Heliantheae alliance</taxon>
        <taxon>Tageteae</taxon>
        <taxon>Tagetes</taxon>
    </lineage>
</organism>
<reference evidence="1" key="1">
    <citation type="journal article" date="2023" name="bioRxiv">
        <title>Improved chromosome-level genome assembly for marigold (Tagetes erecta).</title>
        <authorList>
            <person name="Jiang F."/>
            <person name="Yuan L."/>
            <person name="Wang S."/>
            <person name="Wang H."/>
            <person name="Xu D."/>
            <person name="Wang A."/>
            <person name="Fan W."/>
        </authorList>
    </citation>
    <scope>NUCLEOTIDE SEQUENCE</scope>
    <source>
        <strain evidence="1">WSJ</strain>
        <tissue evidence="1">Leaf</tissue>
    </source>
</reference>
<evidence type="ECO:0000313" key="2">
    <source>
        <dbReference type="Proteomes" id="UP001229421"/>
    </source>
</evidence>
<comment type="caution">
    <text evidence="1">The sequence shown here is derived from an EMBL/GenBank/DDBJ whole genome shotgun (WGS) entry which is preliminary data.</text>
</comment>
<protein>
    <submittedName>
        <fullName evidence="1">Uncharacterized protein</fullName>
    </submittedName>
</protein>
<dbReference type="EMBL" id="JAUHHV010000003">
    <property type="protein sequence ID" value="KAK1429818.1"/>
    <property type="molecule type" value="Genomic_DNA"/>
</dbReference>
<gene>
    <name evidence="1" type="ORF">QVD17_12070</name>
</gene>
<sequence length="115" mass="12886">MSSHPRPPKITTITNIPNYNHHAATTINHLSTPHVAMKMVPWPENKNIFTTTYADVVVVQHHHDDLEQQNTTTPPLHVSMLLSQATTIIITAGTTRTATYHHHDCSNIHNNIKSS</sequence>
<name>A0AAD8KYJ8_TARER</name>
<proteinExistence type="predicted"/>
<evidence type="ECO:0000313" key="1">
    <source>
        <dbReference type="EMBL" id="KAK1429818.1"/>
    </source>
</evidence>
<accession>A0AAD8KYJ8</accession>